<evidence type="ECO:0000313" key="2">
    <source>
        <dbReference type="Proteomes" id="UP000031014"/>
    </source>
</evidence>
<sequence length="64" mass="7557">MSKFKINYFFEKDFKVSRPIEVENISEAIQDAKDQEGQIEFTGEDNVFYRFDTKDIKLVTITEA</sequence>
<protein>
    <submittedName>
        <fullName evidence="1">Uncharacterized protein</fullName>
    </submittedName>
</protein>
<dbReference type="OrthoDB" id="2428257at2"/>
<dbReference type="RefSeq" id="WP_023615119.1">
    <property type="nucleotide sequence ID" value="NZ_BASE01000041.1"/>
</dbReference>
<organism evidence="1 2">
    <name type="scientific">Mesobacillus selenatarsenatis (strain DSM 18680 / JCM 14380 / FERM P-15431 / SF-1)</name>
    <dbReference type="NCBI Taxonomy" id="1321606"/>
    <lineage>
        <taxon>Bacteria</taxon>
        <taxon>Bacillati</taxon>
        <taxon>Bacillota</taxon>
        <taxon>Bacilli</taxon>
        <taxon>Bacillales</taxon>
        <taxon>Bacillaceae</taxon>
        <taxon>Mesobacillus</taxon>
    </lineage>
</organism>
<comment type="caution">
    <text evidence="1">The sequence shown here is derived from an EMBL/GenBank/DDBJ whole genome shotgun (WGS) entry which is preliminary data.</text>
</comment>
<dbReference type="Proteomes" id="UP000031014">
    <property type="component" value="Unassembled WGS sequence"/>
</dbReference>
<keyword evidence="2" id="KW-1185">Reference proteome</keyword>
<evidence type="ECO:0000313" key="1">
    <source>
        <dbReference type="EMBL" id="GAM13746.1"/>
    </source>
</evidence>
<reference evidence="1 2" key="1">
    <citation type="submission" date="2013-06" db="EMBL/GenBank/DDBJ databases">
        <title>Whole genome shotgun sequence of Bacillus selenatarsenatis SF-1.</title>
        <authorList>
            <person name="Kuroda M."/>
            <person name="Sei K."/>
            <person name="Yamashita M."/>
            <person name="Ike M."/>
        </authorList>
    </citation>
    <scope>NUCLEOTIDE SEQUENCE [LARGE SCALE GENOMIC DNA]</scope>
    <source>
        <strain evidence="1 2">SF-1</strain>
    </source>
</reference>
<name>A0A0A8X6I2_MESS1</name>
<gene>
    <name evidence="1" type="ORF">SAMD00020551_1892</name>
</gene>
<dbReference type="EMBL" id="BASE01000041">
    <property type="protein sequence ID" value="GAM13746.1"/>
    <property type="molecule type" value="Genomic_DNA"/>
</dbReference>
<dbReference type="AlphaFoldDB" id="A0A0A8X6I2"/>
<proteinExistence type="predicted"/>
<accession>A0A0A8X6I2</accession>